<dbReference type="SUPFAM" id="SSF52540">
    <property type="entry name" value="P-loop containing nucleoside triphosphate hydrolases"/>
    <property type="match status" value="1"/>
</dbReference>
<evidence type="ECO:0000256" key="1">
    <source>
        <dbReference type="ARBA" id="ARBA00009922"/>
    </source>
</evidence>
<sequence>MTLDLTKYTIIKASAGSGKTYRLTQELANRLANGESSAQLHPSQIIATTFTRKAAQELKHRIREYLVDENQLSQAAALPAALIGTVNSVTGRILQDFAVDIGLSPDLTVLTETAERRAFAIAADDIIAAAEQEHRGLLARTGYNLTEADWTSFHDLRRNWSDTIRNVVNLARTNDIDPSEFADFAEQSVQEIHTLIGAEEETDQRTQVLAGLRQVIQQIQQDLDSGVIKGRSVSPNERAISAAVRFVDTIELDGIDGVSWKAWFDATAGKFPGLRTPAAFKKALAALLDPEALATDTQFQRDMTELVRLVFTTAAQCMAAYREYKDELGLIDFIDQEHLTLKLLRTNQMVRETITERYRILAVDEFQDTSPLQLALFTELGGLVEEVIWVGDPKQSIYRFRGADPDLMQAAITAIEDGGGTTDTLSYSWRTHEVPLDVTNRIFSQLFAGIDPATCRNPEVWLDVAPPRARAHVGGEVQLWVDADTEKPNNAQWYQRIVHGLIDQENAEAKPGSRAILTRTNSQAAELQRLLTAHGIPVTGGGAPLLDTREGAAVRAGIAFLLDPNDTQALVELIILLNEHEAHETWLQQLTALETRAQRREQLAEWGKDPALTPLREVRELIADSKPVELTAAVIDALDLRTKVAAWGRAREGTAALNGLLRAAALFTDEADAPIAADFLEYLEVSPDAVTQAAQDTNAVFVGTVHQSKGLEWDAVVVALPDGSEKFRPAGQWVHVTQDISMDAPLAGRQLRFWPETLLHSDTLKQRIVEDPSQVQRSQAEQLEEQQLFYVAMTRSVHTTVLAPKTEVQKLQAFASGTVDLQLTEEPTEQVAHLTISSSPVHEGQQMTIQDTVSFDLKHISSEEDALDLVAEQRPPVADPPAARILAGRNQAPATDQIVPATFKASHRLPDATLVAETRVEKIADLGPALVPRGGMDWDRVGDCVHAYLAVPYRSLDDAGKHRIAARLIQRWAVADVLSPELVIEAGDRWAEWHDQRYLDATVHTEVPFTWTNPEHQRTQGWLDQLTELSSGDYVVVDHKSYPGEQPEQEILASYTGQLQVYREALRSITGAFPTEVLVHLPLRGEVYAVHLPMLASPTPSVQALRSGSFS</sequence>
<dbReference type="RefSeq" id="WP_310175642.1">
    <property type="nucleotide sequence ID" value="NZ_BAABHE010000002.1"/>
</dbReference>
<evidence type="ECO:0000259" key="16">
    <source>
        <dbReference type="PROSITE" id="PS51198"/>
    </source>
</evidence>
<keyword evidence="5 15" id="KW-0378">Hydrolase</keyword>
<dbReference type="Proteomes" id="UP001183794">
    <property type="component" value="Unassembled WGS sequence"/>
</dbReference>
<keyword evidence="8 15" id="KW-0067">ATP-binding</keyword>
<evidence type="ECO:0000256" key="14">
    <source>
        <dbReference type="ARBA" id="ARBA00048988"/>
    </source>
</evidence>
<protein>
    <recommendedName>
        <fullName evidence="13">DNA 3'-5' helicase</fullName>
        <ecNumber evidence="13">5.6.2.4</ecNumber>
    </recommendedName>
</protein>
<evidence type="ECO:0000256" key="8">
    <source>
        <dbReference type="ARBA" id="ARBA00022840"/>
    </source>
</evidence>
<gene>
    <name evidence="18" type="ORF">J2S62_002703</name>
</gene>
<comment type="caution">
    <text evidence="18">The sequence shown here is derived from an EMBL/GenBank/DDBJ whole genome shotgun (WGS) entry which is preliminary data.</text>
</comment>
<keyword evidence="11" id="KW-0413">Isomerase</keyword>
<keyword evidence="9" id="KW-0238">DNA-binding</keyword>
<dbReference type="Pfam" id="PF00580">
    <property type="entry name" value="UvrD-helicase"/>
    <property type="match status" value="1"/>
</dbReference>
<feature type="domain" description="UvrD-like helicase ATP-binding" evidence="16">
    <location>
        <begin position="1"/>
        <end position="432"/>
    </location>
</feature>
<feature type="binding site" evidence="15">
    <location>
        <begin position="13"/>
        <end position="20"/>
    </location>
    <ligand>
        <name>ATP</name>
        <dbReference type="ChEBI" id="CHEBI:30616"/>
    </ligand>
</feature>
<keyword evidence="19" id="KW-1185">Reference proteome</keyword>
<evidence type="ECO:0000313" key="18">
    <source>
        <dbReference type="EMBL" id="MDR7348446.1"/>
    </source>
</evidence>
<evidence type="ECO:0000256" key="10">
    <source>
        <dbReference type="ARBA" id="ARBA00023204"/>
    </source>
</evidence>
<dbReference type="InterPro" id="IPR013986">
    <property type="entry name" value="DExx_box_DNA_helicase_dom_sf"/>
</dbReference>
<dbReference type="InterPro" id="IPR014016">
    <property type="entry name" value="UvrD-like_ATP-bd"/>
</dbReference>
<evidence type="ECO:0000256" key="9">
    <source>
        <dbReference type="ARBA" id="ARBA00023125"/>
    </source>
</evidence>
<dbReference type="InterPro" id="IPR000212">
    <property type="entry name" value="DNA_helicase_UvrD/REP"/>
</dbReference>
<organism evidence="18 19">
    <name type="scientific">Enteractinococcus fodinae</name>
    <dbReference type="NCBI Taxonomy" id="684663"/>
    <lineage>
        <taxon>Bacteria</taxon>
        <taxon>Bacillati</taxon>
        <taxon>Actinomycetota</taxon>
        <taxon>Actinomycetes</taxon>
        <taxon>Micrococcales</taxon>
        <taxon>Micrococcaceae</taxon>
    </lineage>
</organism>
<evidence type="ECO:0000256" key="12">
    <source>
        <dbReference type="ARBA" id="ARBA00034617"/>
    </source>
</evidence>
<comment type="catalytic activity">
    <reaction evidence="14">
        <text>ATP + H2O = ADP + phosphate + H(+)</text>
        <dbReference type="Rhea" id="RHEA:13065"/>
        <dbReference type="ChEBI" id="CHEBI:15377"/>
        <dbReference type="ChEBI" id="CHEBI:15378"/>
        <dbReference type="ChEBI" id="CHEBI:30616"/>
        <dbReference type="ChEBI" id="CHEBI:43474"/>
        <dbReference type="ChEBI" id="CHEBI:456216"/>
        <dbReference type="EC" id="5.6.2.4"/>
    </reaction>
</comment>
<keyword evidence="6 15" id="KW-0347">Helicase</keyword>
<dbReference type="Pfam" id="PF13361">
    <property type="entry name" value="UvrD_C"/>
    <property type="match status" value="1"/>
</dbReference>
<dbReference type="Gene3D" id="1.10.486.10">
    <property type="entry name" value="PCRA, domain 4"/>
    <property type="match status" value="1"/>
</dbReference>
<evidence type="ECO:0000256" key="4">
    <source>
        <dbReference type="ARBA" id="ARBA00022763"/>
    </source>
</evidence>
<dbReference type="InterPro" id="IPR027417">
    <property type="entry name" value="P-loop_NTPase"/>
</dbReference>
<dbReference type="Gene3D" id="3.90.320.10">
    <property type="match status" value="1"/>
</dbReference>
<comment type="catalytic activity">
    <reaction evidence="12">
        <text>Couples ATP hydrolysis with the unwinding of duplex DNA by translocating in the 3'-5' direction.</text>
        <dbReference type="EC" id="5.6.2.4"/>
    </reaction>
</comment>
<dbReference type="InterPro" id="IPR014017">
    <property type="entry name" value="DNA_helicase_UvrD-like_C"/>
</dbReference>
<proteinExistence type="inferred from homology"/>
<dbReference type="PANTHER" id="PTHR11070:SF2">
    <property type="entry name" value="ATP-DEPENDENT DNA HELICASE SRS2"/>
    <property type="match status" value="1"/>
</dbReference>
<evidence type="ECO:0000256" key="3">
    <source>
        <dbReference type="ARBA" id="ARBA00022741"/>
    </source>
</evidence>
<dbReference type="PANTHER" id="PTHR11070">
    <property type="entry name" value="UVRD / RECB / PCRA DNA HELICASE FAMILY MEMBER"/>
    <property type="match status" value="1"/>
</dbReference>
<dbReference type="SUPFAM" id="SSF52980">
    <property type="entry name" value="Restriction endonuclease-like"/>
    <property type="match status" value="1"/>
</dbReference>
<dbReference type="InterPro" id="IPR011604">
    <property type="entry name" value="PDDEXK-like_dom_sf"/>
</dbReference>
<evidence type="ECO:0000256" key="7">
    <source>
        <dbReference type="ARBA" id="ARBA00022839"/>
    </source>
</evidence>
<evidence type="ECO:0000256" key="5">
    <source>
        <dbReference type="ARBA" id="ARBA00022801"/>
    </source>
</evidence>
<dbReference type="InterPro" id="IPR011335">
    <property type="entry name" value="Restrct_endonuc-II-like"/>
</dbReference>
<name>A0ABU2B4X9_9MICC</name>
<evidence type="ECO:0000256" key="2">
    <source>
        <dbReference type="ARBA" id="ARBA00022722"/>
    </source>
</evidence>
<evidence type="ECO:0000256" key="11">
    <source>
        <dbReference type="ARBA" id="ARBA00023235"/>
    </source>
</evidence>
<evidence type="ECO:0000256" key="15">
    <source>
        <dbReference type="PROSITE-ProRule" id="PRU00560"/>
    </source>
</evidence>
<dbReference type="Gene3D" id="3.40.50.300">
    <property type="entry name" value="P-loop containing nucleotide triphosphate hydrolases"/>
    <property type="match status" value="3"/>
</dbReference>
<evidence type="ECO:0000256" key="13">
    <source>
        <dbReference type="ARBA" id="ARBA00034808"/>
    </source>
</evidence>
<evidence type="ECO:0000259" key="17">
    <source>
        <dbReference type="PROSITE" id="PS51217"/>
    </source>
</evidence>
<evidence type="ECO:0000313" key="19">
    <source>
        <dbReference type="Proteomes" id="UP001183794"/>
    </source>
</evidence>
<dbReference type="EMBL" id="JAVDYJ010000001">
    <property type="protein sequence ID" value="MDR7348446.1"/>
    <property type="molecule type" value="Genomic_DNA"/>
</dbReference>
<dbReference type="PROSITE" id="PS51217">
    <property type="entry name" value="UVRD_HELICASE_CTER"/>
    <property type="match status" value="1"/>
</dbReference>
<accession>A0ABU2B4X9</accession>
<feature type="domain" description="UvrD-like helicase C-terminal" evidence="17">
    <location>
        <begin position="440"/>
        <end position="710"/>
    </location>
</feature>
<reference evidence="18 19" key="1">
    <citation type="submission" date="2023-07" db="EMBL/GenBank/DDBJ databases">
        <title>Sequencing the genomes of 1000 actinobacteria strains.</title>
        <authorList>
            <person name="Klenk H.-P."/>
        </authorList>
    </citation>
    <scope>NUCLEOTIDE SEQUENCE [LARGE SCALE GENOMIC DNA]</scope>
    <source>
        <strain evidence="18 19">DSM 22966</strain>
    </source>
</reference>
<keyword evidence="10" id="KW-0234">DNA repair</keyword>
<evidence type="ECO:0000256" key="6">
    <source>
        <dbReference type="ARBA" id="ARBA00022806"/>
    </source>
</evidence>
<dbReference type="Gene3D" id="1.10.10.160">
    <property type="match status" value="1"/>
</dbReference>
<keyword evidence="7" id="KW-0269">Exonuclease</keyword>
<keyword evidence="4" id="KW-0227">DNA damage</keyword>
<dbReference type="EC" id="5.6.2.4" evidence="13"/>
<dbReference type="PROSITE" id="PS51198">
    <property type="entry name" value="UVRD_HELICASE_ATP_BIND"/>
    <property type="match status" value="1"/>
</dbReference>
<comment type="similarity">
    <text evidence="1">Belongs to the helicase family. UvrD subfamily.</text>
</comment>
<keyword evidence="3 15" id="KW-0547">Nucleotide-binding</keyword>
<keyword evidence="2" id="KW-0540">Nuclease</keyword>